<dbReference type="EMBL" id="CM001880">
    <property type="protein sequence ID" value="EOX98364.1"/>
    <property type="molecule type" value="Genomic_DNA"/>
</dbReference>
<reference evidence="1 2" key="1">
    <citation type="journal article" date="2013" name="Genome Biol.">
        <title>The genome sequence of the most widely cultivated cacao type and its use to identify candidate genes regulating pod color.</title>
        <authorList>
            <person name="Motamayor J.C."/>
            <person name="Mockaitis K."/>
            <person name="Schmutz J."/>
            <person name="Haiminen N."/>
            <person name="Iii D.L."/>
            <person name="Cornejo O."/>
            <person name="Findley S.D."/>
            <person name="Zheng P."/>
            <person name="Utro F."/>
            <person name="Royaert S."/>
            <person name="Saski C."/>
            <person name="Jenkins J."/>
            <person name="Podicheti R."/>
            <person name="Zhao M."/>
            <person name="Scheffler B.E."/>
            <person name="Stack J.C."/>
            <person name="Feltus F.A."/>
            <person name="Mustiga G.M."/>
            <person name="Amores F."/>
            <person name="Phillips W."/>
            <person name="Marelli J.P."/>
            <person name="May G.D."/>
            <person name="Shapiro H."/>
            <person name="Ma J."/>
            <person name="Bustamante C.D."/>
            <person name="Schnell R.J."/>
            <person name="Main D."/>
            <person name="Gilbert D."/>
            <person name="Parida L."/>
            <person name="Kuhn D.N."/>
        </authorList>
    </citation>
    <scope>NUCLEOTIDE SEQUENCE [LARGE SCALE GENOMIC DNA]</scope>
    <source>
        <strain evidence="2">cv. Matina 1-6</strain>
    </source>
</reference>
<organism evidence="1 2">
    <name type="scientific">Theobroma cacao</name>
    <name type="common">Cacao</name>
    <name type="synonym">Cocoa</name>
    <dbReference type="NCBI Taxonomy" id="3641"/>
    <lineage>
        <taxon>Eukaryota</taxon>
        <taxon>Viridiplantae</taxon>
        <taxon>Streptophyta</taxon>
        <taxon>Embryophyta</taxon>
        <taxon>Tracheophyta</taxon>
        <taxon>Spermatophyta</taxon>
        <taxon>Magnoliopsida</taxon>
        <taxon>eudicotyledons</taxon>
        <taxon>Gunneridae</taxon>
        <taxon>Pentapetalae</taxon>
        <taxon>rosids</taxon>
        <taxon>malvids</taxon>
        <taxon>Malvales</taxon>
        <taxon>Malvaceae</taxon>
        <taxon>Byttnerioideae</taxon>
        <taxon>Theobroma</taxon>
    </lineage>
</organism>
<dbReference type="AlphaFoldDB" id="A0A061E005"/>
<dbReference type="HOGENOM" id="CLU_2676045_0_0_1"/>
<protein>
    <submittedName>
        <fullName evidence="1">Uncharacterized protein</fullName>
    </submittedName>
</protein>
<dbReference type="Proteomes" id="UP000026915">
    <property type="component" value="Chromosome 2"/>
</dbReference>
<name>A0A061E005_THECC</name>
<sequence>MAIRMDIKEWDPQTLKHATNHDSLSMNISNILVLSNNFARWPPVSLSQSHCLRHTRNFRVADVFNHLSVLELQSA</sequence>
<evidence type="ECO:0000313" key="2">
    <source>
        <dbReference type="Proteomes" id="UP000026915"/>
    </source>
</evidence>
<evidence type="ECO:0000313" key="1">
    <source>
        <dbReference type="EMBL" id="EOX98364.1"/>
    </source>
</evidence>
<dbReference type="InParanoid" id="A0A061E005"/>
<keyword evidence="2" id="KW-1185">Reference proteome</keyword>
<accession>A0A061E005</accession>
<proteinExistence type="predicted"/>
<dbReference type="Gramene" id="EOX98364">
    <property type="protein sequence ID" value="EOX98364"/>
    <property type="gene ID" value="TCM_007142"/>
</dbReference>
<gene>
    <name evidence="1" type="ORF">TCM_007142</name>
</gene>